<evidence type="ECO:0000313" key="2">
    <source>
        <dbReference type="Proteomes" id="UP000031512"/>
    </source>
</evidence>
<dbReference type="Proteomes" id="UP000031512">
    <property type="component" value="Unassembled WGS sequence"/>
</dbReference>
<evidence type="ECO:0000313" key="1">
    <source>
        <dbReference type="EMBL" id="EKX74367.1"/>
    </source>
</evidence>
<keyword evidence="2" id="KW-1185">Reference proteome</keyword>
<organism evidence="1 2">
    <name type="scientific">Theileria equi strain WA</name>
    <dbReference type="NCBI Taxonomy" id="1537102"/>
    <lineage>
        <taxon>Eukaryota</taxon>
        <taxon>Sar</taxon>
        <taxon>Alveolata</taxon>
        <taxon>Apicomplexa</taxon>
        <taxon>Aconoidasida</taxon>
        <taxon>Piroplasmida</taxon>
        <taxon>Theileriidae</taxon>
        <taxon>Theileria</taxon>
    </lineage>
</organism>
<comment type="caution">
    <text evidence="1">The sequence shown here is derived from an EMBL/GenBank/DDBJ whole genome shotgun (WGS) entry which is preliminary data.</text>
</comment>
<protein>
    <submittedName>
        <fullName evidence="1">Uncharacterized protein</fullName>
    </submittedName>
</protein>
<dbReference type="GeneID" id="15807815"/>
<reference evidence="1 2" key="1">
    <citation type="journal article" date="2012" name="BMC Genomics">
        <title>Comparative genomic analysis and phylogenetic position of Theileria equi.</title>
        <authorList>
            <person name="Kappmeyer L.S."/>
            <person name="Thiagarajan M."/>
            <person name="Herndon D.R."/>
            <person name="Ramsay J.D."/>
            <person name="Caler E."/>
            <person name="Djikeng A."/>
            <person name="Gillespie J.J."/>
            <person name="Lau A.O."/>
            <person name="Roalson E.H."/>
            <person name="Silva J.C."/>
            <person name="Silva M.G."/>
            <person name="Suarez C.E."/>
            <person name="Ueti M.W."/>
            <person name="Nene V.M."/>
            <person name="Mealey R.H."/>
            <person name="Knowles D.P."/>
            <person name="Brayton K.A."/>
        </authorList>
    </citation>
    <scope>NUCLEOTIDE SEQUENCE [LARGE SCALE GENOMIC DNA]</scope>
    <source>
        <strain evidence="1 2">WA</strain>
    </source>
</reference>
<name>L1LG07_THEEQ</name>
<dbReference type="VEuPathDB" id="PiroplasmaDB:BEWA_044080"/>
<dbReference type="AlphaFoldDB" id="L1LG07"/>
<gene>
    <name evidence="1" type="ORF">BEWA_044080</name>
</gene>
<proteinExistence type="predicted"/>
<dbReference type="KEGG" id="beq:BEWA_044080"/>
<accession>L1LG07</accession>
<sequence>MSENDKDETVYYEEKFFMEMPTNDSGDRQILSTTTTCTKDITRGDDSDAQGLAIYGGDVATESSCKREGHVCTDDSICSTQDNDELTQSSKPNVDTIERDTLECALDLCSPDLALLESSFKIEEGVRKNTYRATNGSILTSISQDKTSIWRSESGERCILVQHYVKGESSLLALYIDNGIIPEHRFFEKNADGEWKRLLENDFFAKLAEMKRGTNGLVAQQDSSGP</sequence>
<dbReference type="EMBL" id="ACOU01000002">
    <property type="protein sequence ID" value="EKX74367.1"/>
    <property type="molecule type" value="Genomic_DNA"/>
</dbReference>
<dbReference type="RefSeq" id="XP_004833819.1">
    <property type="nucleotide sequence ID" value="XM_004833762.1"/>
</dbReference>